<dbReference type="PANTHER" id="PTHR30560">
    <property type="entry name" value="TRIGGER FACTOR CHAPERONE AND PEPTIDYL-PROLYL CIS/TRANS ISOMERASE"/>
    <property type="match status" value="1"/>
</dbReference>
<dbReference type="EMBL" id="LT838272">
    <property type="protein sequence ID" value="SMB92596.1"/>
    <property type="molecule type" value="Genomic_DNA"/>
</dbReference>
<keyword evidence="8 12" id="KW-0413">Isomerase</keyword>
<comment type="similarity">
    <text evidence="2 12 14">Belongs to the FKBP-type PPIase family. Tig subfamily.</text>
</comment>
<evidence type="ECO:0000256" key="9">
    <source>
        <dbReference type="ARBA" id="ARBA00023306"/>
    </source>
</evidence>
<dbReference type="Gene3D" id="3.10.50.40">
    <property type="match status" value="1"/>
</dbReference>
<comment type="catalytic activity">
    <reaction evidence="1 12 13">
        <text>[protein]-peptidylproline (omega=180) = [protein]-peptidylproline (omega=0)</text>
        <dbReference type="Rhea" id="RHEA:16237"/>
        <dbReference type="Rhea" id="RHEA-COMP:10747"/>
        <dbReference type="Rhea" id="RHEA-COMP:10748"/>
        <dbReference type="ChEBI" id="CHEBI:83833"/>
        <dbReference type="ChEBI" id="CHEBI:83834"/>
        <dbReference type="EC" id="5.2.1.8"/>
    </reaction>
</comment>
<dbReference type="GO" id="GO:0015031">
    <property type="term" value="P:protein transport"/>
    <property type="evidence" value="ECO:0007669"/>
    <property type="project" value="UniProtKB-UniRule"/>
</dbReference>
<evidence type="ECO:0000256" key="7">
    <source>
        <dbReference type="ARBA" id="ARBA00023186"/>
    </source>
</evidence>
<dbReference type="OrthoDB" id="9767721at2"/>
<dbReference type="SUPFAM" id="SSF109998">
    <property type="entry name" value="Triger factor/SurA peptide-binding domain-like"/>
    <property type="match status" value="1"/>
</dbReference>
<dbReference type="InterPro" id="IPR008880">
    <property type="entry name" value="Trigger_fac_C"/>
</dbReference>
<dbReference type="GO" id="GO:0051301">
    <property type="term" value="P:cell division"/>
    <property type="evidence" value="ECO:0007669"/>
    <property type="project" value="UniProtKB-KW"/>
</dbReference>
<dbReference type="InterPro" id="IPR005215">
    <property type="entry name" value="Trig_fac"/>
</dbReference>
<dbReference type="GO" id="GO:0051083">
    <property type="term" value="P:'de novo' cotranslational protein folding"/>
    <property type="evidence" value="ECO:0007669"/>
    <property type="project" value="TreeGrafter"/>
</dbReference>
<dbReference type="PANTHER" id="PTHR30560:SF3">
    <property type="entry name" value="TRIGGER FACTOR-LIKE PROTEIN TIG, CHLOROPLASTIC"/>
    <property type="match status" value="1"/>
</dbReference>
<dbReference type="GO" id="GO:0005737">
    <property type="term" value="C:cytoplasm"/>
    <property type="evidence" value="ECO:0007669"/>
    <property type="project" value="UniProtKB-SubCell"/>
</dbReference>
<comment type="function">
    <text evidence="10 12">Involved in protein export. Acts as a chaperone by maintaining the newly synthesized protein in an open conformation. Functions as a peptidyl-prolyl cis-trans isomerase.</text>
</comment>
<evidence type="ECO:0000256" key="8">
    <source>
        <dbReference type="ARBA" id="ARBA00023235"/>
    </source>
</evidence>
<dbReference type="Pfam" id="PF00254">
    <property type="entry name" value="FKBP_C"/>
    <property type="match status" value="1"/>
</dbReference>
<name>A0A1W1VH03_9FIRM</name>
<dbReference type="InterPro" id="IPR036611">
    <property type="entry name" value="Trigger_fac_ribosome-bd_sf"/>
</dbReference>
<evidence type="ECO:0000256" key="4">
    <source>
        <dbReference type="ARBA" id="ARBA00016902"/>
    </source>
</evidence>
<dbReference type="GO" id="GO:0043335">
    <property type="term" value="P:protein unfolding"/>
    <property type="evidence" value="ECO:0007669"/>
    <property type="project" value="TreeGrafter"/>
</dbReference>
<dbReference type="Pfam" id="PF05698">
    <property type="entry name" value="Trigger_C"/>
    <property type="match status" value="1"/>
</dbReference>
<evidence type="ECO:0000256" key="13">
    <source>
        <dbReference type="PROSITE-ProRule" id="PRU00277"/>
    </source>
</evidence>
<dbReference type="InterPro" id="IPR027304">
    <property type="entry name" value="Trigger_fact/SurA_dom_sf"/>
</dbReference>
<dbReference type="HAMAP" id="MF_00303">
    <property type="entry name" value="Trigger_factor_Tig"/>
    <property type="match status" value="1"/>
</dbReference>
<evidence type="ECO:0000256" key="14">
    <source>
        <dbReference type="RuleBase" id="RU003914"/>
    </source>
</evidence>
<dbReference type="SUPFAM" id="SSF102735">
    <property type="entry name" value="Trigger factor ribosome-binding domain"/>
    <property type="match status" value="1"/>
</dbReference>
<evidence type="ECO:0000256" key="1">
    <source>
        <dbReference type="ARBA" id="ARBA00000971"/>
    </source>
</evidence>
<organism evidence="18 19">
    <name type="scientific">Thermanaeromonas toyohensis ToBE</name>
    <dbReference type="NCBI Taxonomy" id="698762"/>
    <lineage>
        <taxon>Bacteria</taxon>
        <taxon>Bacillati</taxon>
        <taxon>Bacillota</taxon>
        <taxon>Clostridia</taxon>
        <taxon>Neomoorellales</taxon>
        <taxon>Neomoorellaceae</taxon>
        <taxon>Thermanaeromonas</taxon>
    </lineage>
</organism>
<dbReference type="GO" id="GO:0003755">
    <property type="term" value="F:peptidyl-prolyl cis-trans isomerase activity"/>
    <property type="evidence" value="ECO:0007669"/>
    <property type="project" value="UniProtKB-UniRule"/>
</dbReference>
<feature type="coiled-coil region" evidence="15">
    <location>
        <begin position="261"/>
        <end position="288"/>
    </location>
</feature>
<dbReference type="Gene3D" id="3.30.70.1050">
    <property type="entry name" value="Trigger factor ribosome-binding domain"/>
    <property type="match status" value="1"/>
</dbReference>
<evidence type="ECO:0000256" key="2">
    <source>
        <dbReference type="ARBA" id="ARBA00005464"/>
    </source>
</evidence>
<evidence type="ECO:0000256" key="16">
    <source>
        <dbReference type="SAM" id="MobiDB-lite"/>
    </source>
</evidence>
<evidence type="ECO:0000256" key="12">
    <source>
        <dbReference type="HAMAP-Rule" id="MF_00303"/>
    </source>
</evidence>
<dbReference type="InterPro" id="IPR037041">
    <property type="entry name" value="Trigger_fac_C_sf"/>
</dbReference>
<dbReference type="EC" id="5.2.1.8" evidence="3 12"/>
<comment type="subcellular location">
    <subcellularLocation>
        <location evidence="12">Cytoplasm</location>
    </subcellularLocation>
    <text evidence="12">About half TF is bound to the ribosome near the polypeptide exit tunnel while the other half is free in the cytoplasm.</text>
</comment>
<proteinExistence type="inferred from homology"/>
<dbReference type="InterPro" id="IPR001179">
    <property type="entry name" value="PPIase_FKBP_dom"/>
</dbReference>
<keyword evidence="7 12" id="KW-0143">Chaperone</keyword>
<dbReference type="Pfam" id="PF05697">
    <property type="entry name" value="Trigger_N"/>
    <property type="match status" value="1"/>
</dbReference>
<dbReference type="STRING" id="698762.SAMN00808754_0668"/>
<dbReference type="InterPro" id="IPR008881">
    <property type="entry name" value="Trigger_fac_ribosome-bd_bac"/>
</dbReference>
<dbReference type="PIRSF" id="PIRSF003095">
    <property type="entry name" value="Trigger_factor"/>
    <property type="match status" value="1"/>
</dbReference>
<dbReference type="GO" id="GO:0044183">
    <property type="term" value="F:protein folding chaperone"/>
    <property type="evidence" value="ECO:0007669"/>
    <property type="project" value="TreeGrafter"/>
</dbReference>
<evidence type="ECO:0000256" key="5">
    <source>
        <dbReference type="ARBA" id="ARBA00022618"/>
    </source>
</evidence>
<evidence type="ECO:0000256" key="3">
    <source>
        <dbReference type="ARBA" id="ARBA00013194"/>
    </source>
</evidence>
<evidence type="ECO:0000256" key="11">
    <source>
        <dbReference type="ARBA" id="ARBA00029986"/>
    </source>
</evidence>
<evidence type="ECO:0000313" key="18">
    <source>
        <dbReference type="EMBL" id="SMB92596.1"/>
    </source>
</evidence>
<feature type="region of interest" description="Disordered" evidence="16">
    <location>
        <begin position="430"/>
        <end position="458"/>
    </location>
</feature>
<keyword evidence="12" id="KW-0963">Cytoplasm</keyword>
<keyword evidence="5 12" id="KW-0132">Cell division</keyword>
<dbReference type="SUPFAM" id="SSF54534">
    <property type="entry name" value="FKBP-like"/>
    <property type="match status" value="1"/>
</dbReference>
<dbReference type="FunFam" id="3.10.50.40:FF:000001">
    <property type="entry name" value="Trigger factor"/>
    <property type="match status" value="1"/>
</dbReference>
<dbReference type="GO" id="GO:0043022">
    <property type="term" value="F:ribosome binding"/>
    <property type="evidence" value="ECO:0007669"/>
    <property type="project" value="TreeGrafter"/>
</dbReference>
<evidence type="ECO:0000259" key="17">
    <source>
        <dbReference type="PROSITE" id="PS50059"/>
    </source>
</evidence>
<sequence length="458" mass="52332">MKATVEKLENNRVVLEVEVEAPQLAKALERAYRKLVRQVNIPGFRRGKAPRFILERYLGKESLYHEAIDMVVPEAYRQAVEETKIEPIDRPQVEIIQAEEGQPLIFKATVEVKPEVTLGQYKGLEVNKPEVKVTEEDVEQYLKGLQERYAELKEAEDGTVREGDLVFIDFQGLIEGREYPGLKGENYPLEIGSGTFIADFEAQLVGAKVDEEREVKVTFPEGYFRQELAGKEAVFLVKIRAIKRKHLAPLDDEFAKDVSEFETLDELKADIRRRLEKQREEWAKAEVRRQVVEKVVEDAQVEVPQILVERQIDRLIEDFALRLHSQGSSLEKFMERTGKDIFKLREDFRPRAEKQVKTELVLEAIAKAEGLTATPEEIDREIQEMARVLKKDPLEVREKIGDGLERLKYDIIINKAAQFLVDHSVPVVKNGEGKEDQEDSGGGIEGVHSGTDSSRADQ</sequence>
<keyword evidence="15" id="KW-0175">Coiled coil</keyword>
<feature type="domain" description="PPIase FKBP-type" evidence="17">
    <location>
        <begin position="163"/>
        <end position="245"/>
    </location>
</feature>
<evidence type="ECO:0000256" key="6">
    <source>
        <dbReference type="ARBA" id="ARBA00023110"/>
    </source>
</evidence>
<reference evidence="18 19" key="1">
    <citation type="submission" date="2017-04" db="EMBL/GenBank/DDBJ databases">
        <authorList>
            <person name="Afonso C.L."/>
            <person name="Miller P.J."/>
            <person name="Scott M.A."/>
            <person name="Spackman E."/>
            <person name="Goraichik I."/>
            <person name="Dimitrov K.M."/>
            <person name="Suarez D.L."/>
            <person name="Swayne D.E."/>
        </authorList>
    </citation>
    <scope>NUCLEOTIDE SEQUENCE [LARGE SCALE GENOMIC DNA]</scope>
    <source>
        <strain evidence="18 19">ToBE</strain>
    </source>
</reference>
<dbReference type="Gene3D" id="1.10.3120.10">
    <property type="entry name" value="Trigger factor, C-terminal domain"/>
    <property type="match status" value="1"/>
</dbReference>
<protein>
    <recommendedName>
        <fullName evidence="4 12">Trigger factor</fullName>
        <shortName evidence="12">TF</shortName>
        <ecNumber evidence="3 12">5.2.1.8</ecNumber>
    </recommendedName>
    <alternativeName>
        <fullName evidence="11 12">PPIase</fullName>
    </alternativeName>
</protein>
<evidence type="ECO:0000256" key="10">
    <source>
        <dbReference type="ARBA" id="ARBA00024849"/>
    </source>
</evidence>
<keyword evidence="6 12" id="KW-0697">Rotamase</keyword>
<keyword evidence="9 12" id="KW-0131">Cell cycle</keyword>
<evidence type="ECO:0000313" key="19">
    <source>
        <dbReference type="Proteomes" id="UP000192569"/>
    </source>
</evidence>
<dbReference type="InterPro" id="IPR046357">
    <property type="entry name" value="PPIase_dom_sf"/>
</dbReference>
<dbReference type="Proteomes" id="UP000192569">
    <property type="component" value="Chromosome I"/>
</dbReference>
<dbReference type="AlphaFoldDB" id="A0A1W1VH03"/>
<accession>A0A1W1VH03</accession>
<dbReference type="NCBIfam" id="TIGR00115">
    <property type="entry name" value="tig"/>
    <property type="match status" value="1"/>
</dbReference>
<feature type="coiled-coil region" evidence="15">
    <location>
        <begin position="135"/>
        <end position="162"/>
    </location>
</feature>
<evidence type="ECO:0000256" key="15">
    <source>
        <dbReference type="SAM" id="Coils"/>
    </source>
</evidence>
<gene>
    <name evidence="12" type="primary">tig</name>
    <name evidence="18" type="ORF">SAMN00808754_0668</name>
</gene>
<keyword evidence="19" id="KW-1185">Reference proteome</keyword>
<dbReference type="PROSITE" id="PS50059">
    <property type="entry name" value="FKBP_PPIASE"/>
    <property type="match status" value="1"/>
</dbReference>
<dbReference type="RefSeq" id="WP_084664018.1">
    <property type="nucleotide sequence ID" value="NZ_LT838272.1"/>
</dbReference>
<comment type="domain">
    <text evidence="12">Consists of 3 domains; the N-terminus binds the ribosome, the middle domain has PPIase activity, while the C-terminus has intrinsic chaperone activity on its own.</text>
</comment>